<dbReference type="EMBL" id="KL197710">
    <property type="protein sequence ID" value="KDQ63684.1"/>
    <property type="molecule type" value="Genomic_DNA"/>
</dbReference>
<dbReference type="HOGENOM" id="CLU_019994_0_0_1"/>
<dbReference type="AlphaFoldDB" id="A0A067Q9P5"/>
<dbReference type="GO" id="GO:0005886">
    <property type="term" value="C:plasma membrane"/>
    <property type="evidence" value="ECO:0007669"/>
    <property type="project" value="TreeGrafter"/>
</dbReference>
<dbReference type="Gene3D" id="1.20.1270.60">
    <property type="entry name" value="Arfaptin homology (AH) domain/BAR domain"/>
    <property type="match status" value="1"/>
</dbReference>
<feature type="coiled-coil region" evidence="1">
    <location>
        <begin position="174"/>
        <end position="208"/>
    </location>
</feature>
<dbReference type="GO" id="GO:0070941">
    <property type="term" value="P:eisosome assembly"/>
    <property type="evidence" value="ECO:0007669"/>
    <property type="project" value="TreeGrafter"/>
</dbReference>
<feature type="region of interest" description="Disordered" evidence="2">
    <location>
        <begin position="275"/>
        <end position="544"/>
    </location>
</feature>
<dbReference type="Proteomes" id="UP000027265">
    <property type="component" value="Unassembled WGS sequence"/>
</dbReference>
<evidence type="ECO:0008006" key="5">
    <source>
        <dbReference type="Google" id="ProtNLM"/>
    </source>
</evidence>
<feature type="compositionally biased region" description="Basic and acidic residues" evidence="2">
    <location>
        <begin position="500"/>
        <end position="517"/>
    </location>
</feature>
<dbReference type="GO" id="GO:0008289">
    <property type="term" value="F:lipid binding"/>
    <property type="evidence" value="ECO:0007669"/>
    <property type="project" value="TreeGrafter"/>
</dbReference>
<name>A0A067Q9P5_9AGAM</name>
<dbReference type="Pfam" id="PF13805">
    <property type="entry name" value="Pil1"/>
    <property type="match status" value="1"/>
</dbReference>
<dbReference type="InterPro" id="IPR027267">
    <property type="entry name" value="AH/BAR_dom_sf"/>
</dbReference>
<protein>
    <recommendedName>
        <fullName evidence="5">Sphingolipid long chain base-responsive protein LSP1</fullName>
    </recommendedName>
</protein>
<dbReference type="PANTHER" id="PTHR31962">
    <property type="entry name" value="SPHINGOLIPID LONG CHAIN BASE-RESPONSIVE PROTEIN PIL1"/>
    <property type="match status" value="1"/>
</dbReference>
<proteinExistence type="predicted"/>
<feature type="compositionally biased region" description="Low complexity" evidence="2">
    <location>
        <begin position="424"/>
        <end position="435"/>
    </location>
</feature>
<evidence type="ECO:0000313" key="4">
    <source>
        <dbReference type="Proteomes" id="UP000027265"/>
    </source>
</evidence>
<feature type="compositionally biased region" description="Polar residues" evidence="2">
    <location>
        <begin position="307"/>
        <end position="317"/>
    </location>
</feature>
<feature type="compositionally biased region" description="Low complexity" evidence="2">
    <location>
        <begin position="535"/>
        <end position="544"/>
    </location>
</feature>
<sequence length="544" mass="57861">MSNFLSQMADKAQAALQSTPLGPHIPGRPTSPAGRDGGGSQQGGGRRNYALESFQHQFRTLQQQYGSATPIQKLITTSKGLAIDFDGASSDSKAQSKELYTWGQSEDPDLKDVSDRLAWLNFIQGTLASSLAAKLDAARTPLKGLRDAEAGLLPRRNIRNGMQLQISRIEHEQAKGMEARIGQLREQLKKAELEDEPLEREIDILKRKALRESEAIKWEALREYGEKLALLAQTSQLVISALPSLPPSASQPYDGADKTAAARASLQRALDNYKTGHINLPTPDNASDLSRSDTRSFGDSHRDELSSIHSGDASTIYSPGIPVTPPPTEKPLPGATYHDAPTKPPYDAPAQSTDSIKSGSVPASAPQVTSPPLNPANLNQAPAPIPISSPAAVSPSVPADPANPSVQVPSVTPTVAETGVPVTAGADGPGPASGSLRDLRSPSTGPAPGPTVNQPGYGSPAAAAQVPHHESAEEEKARLAREERERILNQEQPPAPPAHESAEDEKKRLEREERERILNSNQPTHGGDDAGPQGGDDLPPYQDL</sequence>
<feature type="region of interest" description="Disordered" evidence="2">
    <location>
        <begin position="1"/>
        <end position="46"/>
    </location>
</feature>
<dbReference type="InterPro" id="IPR028245">
    <property type="entry name" value="PIL1/LSP1"/>
</dbReference>
<dbReference type="STRING" id="933084.A0A067Q9P5"/>
<evidence type="ECO:0000256" key="2">
    <source>
        <dbReference type="SAM" id="MobiDB-lite"/>
    </source>
</evidence>
<dbReference type="PANTHER" id="PTHR31962:SF1">
    <property type="entry name" value="SPHINGOLIPID LONG CHAIN BASE-RESPONSIVE PROTEIN PIL1"/>
    <property type="match status" value="1"/>
</dbReference>
<feature type="compositionally biased region" description="Basic and acidic residues" evidence="2">
    <location>
        <begin position="467"/>
        <end position="488"/>
    </location>
</feature>
<organism evidence="3 4">
    <name type="scientific">Jaapia argillacea MUCL 33604</name>
    <dbReference type="NCBI Taxonomy" id="933084"/>
    <lineage>
        <taxon>Eukaryota</taxon>
        <taxon>Fungi</taxon>
        <taxon>Dikarya</taxon>
        <taxon>Basidiomycota</taxon>
        <taxon>Agaricomycotina</taxon>
        <taxon>Agaricomycetes</taxon>
        <taxon>Agaricomycetidae</taxon>
        <taxon>Jaapiales</taxon>
        <taxon>Jaapiaceae</taxon>
        <taxon>Jaapia</taxon>
    </lineage>
</organism>
<accession>A0A067Q9P5</accession>
<gene>
    <name evidence="3" type="ORF">JAAARDRAFT_53873</name>
</gene>
<evidence type="ECO:0000256" key="1">
    <source>
        <dbReference type="SAM" id="Coils"/>
    </source>
</evidence>
<keyword evidence="4" id="KW-1185">Reference proteome</keyword>
<feature type="compositionally biased region" description="Low complexity" evidence="2">
    <location>
        <begin position="375"/>
        <end position="415"/>
    </location>
</feature>
<evidence type="ECO:0000313" key="3">
    <source>
        <dbReference type="EMBL" id="KDQ63684.1"/>
    </source>
</evidence>
<dbReference type="GO" id="GO:0006897">
    <property type="term" value="P:endocytosis"/>
    <property type="evidence" value="ECO:0007669"/>
    <property type="project" value="TreeGrafter"/>
</dbReference>
<dbReference type="InParanoid" id="A0A067Q9P5"/>
<feature type="compositionally biased region" description="Basic and acidic residues" evidence="2">
    <location>
        <begin position="290"/>
        <end position="306"/>
    </location>
</feature>
<dbReference type="OrthoDB" id="5599269at2759"/>
<feature type="compositionally biased region" description="Gly residues" evidence="2">
    <location>
        <begin position="35"/>
        <end position="46"/>
    </location>
</feature>
<reference evidence="4" key="1">
    <citation type="journal article" date="2014" name="Proc. Natl. Acad. Sci. U.S.A.">
        <title>Extensive sampling of basidiomycete genomes demonstrates inadequacy of the white-rot/brown-rot paradigm for wood decay fungi.</title>
        <authorList>
            <person name="Riley R."/>
            <person name="Salamov A.A."/>
            <person name="Brown D.W."/>
            <person name="Nagy L.G."/>
            <person name="Floudas D."/>
            <person name="Held B.W."/>
            <person name="Levasseur A."/>
            <person name="Lombard V."/>
            <person name="Morin E."/>
            <person name="Otillar R."/>
            <person name="Lindquist E.A."/>
            <person name="Sun H."/>
            <person name="LaButti K.M."/>
            <person name="Schmutz J."/>
            <person name="Jabbour D."/>
            <person name="Luo H."/>
            <person name="Baker S.E."/>
            <person name="Pisabarro A.G."/>
            <person name="Walton J.D."/>
            <person name="Blanchette R.A."/>
            <person name="Henrissat B."/>
            <person name="Martin F."/>
            <person name="Cullen D."/>
            <person name="Hibbett D.S."/>
            <person name="Grigoriev I.V."/>
        </authorList>
    </citation>
    <scope>NUCLEOTIDE SEQUENCE [LARGE SCALE GENOMIC DNA]</scope>
    <source>
        <strain evidence="4">MUCL 33604</strain>
    </source>
</reference>
<keyword evidence="1" id="KW-0175">Coiled coil</keyword>
<dbReference type="GO" id="GO:0036286">
    <property type="term" value="C:eisosome filament"/>
    <property type="evidence" value="ECO:0007669"/>
    <property type="project" value="TreeGrafter"/>
</dbReference>